<dbReference type="RefSeq" id="WP_128196261.1">
    <property type="nucleotide sequence ID" value="NZ_SACJ01000008.1"/>
</dbReference>
<name>A0A3S2U3V4_9FLAO</name>
<keyword evidence="2" id="KW-0472">Membrane</keyword>
<evidence type="ECO:0000313" key="4">
    <source>
        <dbReference type="EMBL" id="RVT74454.1"/>
    </source>
</evidence>
<dbReference type="PROSITE" id="PS50076">
    <property type="entry name" value="DNAJ_2"/>
    <property type="match status" value="1"/>
</dbReference>
<dbReference type="InterPro" id="IPR051938">
    <property type="entry name" value="Apopto_cytoskel_mod"/>
</dbReference>
<dbReference type="InterPro" id="IPR036869">
    <property type="entry name" value="J_dom_sf"/>
</dbReference>
<keyword evidence="5" id="KW-1185">Reference proteome</keyword>
<protein>
    <recommendedName>
        <fullName evidence="3">J domain-containing protein</fullName>
    </recommendedName>
</protein>
<keyword evidence="1" id="KW-0143">Chaperone</keyword>
<dbReference type="SMART" id="SM00271">
    <property type="entry name" value="DnaJ"/>
    <property type="match status" value="1"/>
</dbReference>
<feature type="transmembrane region" description="Helical" evidence="2">
    <location>
        <begin position="156"/>
        <end position="176"/>
    </location>
</feature>
<comment type="caution">
    <text evidence="4">The sequence shown here is derived from an EMBL/GenBank/DDBJ whole genome shotgun (WGS) entry which is preliminary data.</text>
</comment>
<dbReference type="CDD" id="cd06257">
    <property type="entry name" value="DnaJ"/>
    <property type="match status" value="1"/>
</dbReference>
<keyword evidence="2" id="KW-1133">Transmembrane helix</keyword>
<organism evidence="4 5">
    <name type="scientific">Flavobacterium sufflavum</name>
    <dbReference type="NCBI Taxonomy" id="1921138"/>
    <lineage>
        <taxon>Bacteria</taxon>
        <taxon>Pseudomonadati</taxon>
        <taxon>Bacteroidota</taxon>
        <taxon>Flavobacteriia</taxon>
        <taxon>Flavobacteriales</taxon>
        <taxon>Flavobacteriaceae</taxon>
        <taxon>Flavobacterium</taxon>
    </lineage>
</organism>
<keyword evidence="2" id="KW-0812">Transmembrane</keyword>
<dbReference type="InterPro" id="IPR001623">
    <property type="entry name" value="DnaJ_domain"/>
</dbReference>
<dbReference type="Gene3D" id="1.10.287.110">
    <property type="entry name" value="DnaJ domain"/>
    <property type="match status" value="1"/>
</dbReference>
<gene>
    <name evidence="4" type="ORF">EOD40_13160</name>
</gene>
<proteinExistence type="predicted"/>
<dbReference type="PROSITE" id="PS00636">
    <property type="entry name" value="DNAJ_1"/>
    <property type="match status" value="1"/>
</dbReference>
<dbReference type="Proteomes" id="UP000285211">
    <property type="component" value="Unassembled WGS sequence"/>
</dbReference>
<feature type="domain" description="J" evidence="3">
    <location>
        <begin position="5"/>
        <end position="77"/>
    </location>
</feature>
<dbReference type="PANTHER" id="PTHR44145:SF3">
    <property type="entry name" value="DNAJ HOMOLOG SUBFAMILY A MEMBER 3, MITOCHONDRIAL"/>
    <property type="match status" value="1"/>
</dbReference>
<accession>A0A3S2U3V4</accession>
<sequence length="182" mass="21708">MEFIDYYKVLNISENATLEEIKKAFRELAKEYHPDKNKSIDASKKFRDVFEAYEILKDKITKDIFEERRRKFYNRQSAEFKNEKYTKSETYEHVKKEANKRAEYFSRMTFDDFLQSSVCMLKKTTTKFAIILMFLFGLFMIFFGLFALVNTNNNESFGILTMLFCFAFGGTLIYIAQNDLKK</sequence>
<reference evidence="4 5" key="1">
    <citation type="submission" date="2019-01" db="EMBL/GenBank/DDBJ databases">
        <authorList>
            <person name="Chen W.-M."/>
        </authorList>
    </citation>
    <scope>NUCLEOTIDE SEQUENCE [LARGE SCALE GENOMIC DNA]</scope>
    <source>
        <strain evidence="4 5">BBQ-12</strain>
    </source>
</reference>
<dbReference type="PRINTS" id="PR00625">
    <property type="entry name" value="JDOMAIN"/>
</dbReference>
<dbReference type="EMBL" id="SACJ01000008">
    <property type="protein sequence ID" value="RVT74454.1"/>
    <property type="molecule type" value="Genomic_DNA"/>
</dbReference>
<dbReference type="OrthoDB" id="9779622at2"/>
<dbReference type="SUPFAM" id="SSF46565">
    <property type="entry name" value="Chaperone J-domain"/>
    <property type="match status" value="1"/>
</dbReference>
<evidence type="ECO:0000256" key="1">
    <source>
        <dbReference type="ARBA" id="ARBA00023186"/>
    </source>
</evidence>
<feature type="transmembrane region" description="Helical" evidence="2">
    <location>
        <begin position="128"/>
        <end position="150"/>
    </location>
</feature>
<dbReference type="InterPro" id="IPR018253">
    <property type="entry name" value="DnaJ_domain_CS"/>
</dbReference>
<dbReference type="Pfam" id="PF00226">
    <property type="entry name" value="DnaJ"/>
    <property type="match status" value="1"/>
</dbReference>
<dbReference type="PANTHER" id="PTHR44145">
    <property type="entry name" value="DNAJ HOMOLOG SUBFAMILY A MEMBER 3, MITOCHONDRIAL"/>
    <property type="match status" value="1"/>
</dbReference>
<evidence type="ECO:0000313" key="5">
    <source>
        <dbReference type="Proteomes" id="UP000285211"/>
    </source>
</evidence>
<dbReference type="AlphaFoldDB" id="A0A3S2U3V4"/>
<evidence type="ECO:0000259" key="3">
    <source>
        <dbReference type="PROSITE" id="PS50076"/>
    </source>
</evidence>
<evidence type="ECO:0000256" key="2">
    <source>
        <dbReference type="SAM" id="Phobius"/>
    </source>
</evidence>